<evidence type="ECO:0000313" key="1">
    <source>
        <dbReference type="EMBL" id="CAG7581280.1"/>
    </source>
</evidence>
<name>A0A8D9FRT7_9VIRU</name>
<accession>A0A8D9FRT7</accession>
<reference evidence="1" key="1">
    <citation type="submission" date="2021-06" db="EMBL/GenBank/DDBJ databases">
        <authorList>
            <person name="Gannon L."/>
            <person name="Redgwell R T."/>
            <person name="Michniewski S."/>
            <person name="Harrison D C."/>
            <person name="Millard A."/>
        </authorList>
    </citation>
    <scope>NUCLEOTIDE SEQUENCE</scope>
</reference>
<proteinExistence type="predicted"/>
<organism evidence="1">
    <name type="scientific">uncultured marine phage</name>
    <dbReference type="NCBI Taxonomy" id="707152"/>
    <lineage>
        <taxon>Viruses</taxon>
        <taxon>environmental samples</taxon>
    </lineage>
</organism>
<protein>
    <submittedName>
        <fullName evidence="1">Uncharacterized protein</fullName>
    </submittedName>
</protein>
<dbReference type="EMBL" id="OU342829">
    <property type="protein sequence ID" value="CAG7581280.1"/>
    <property type="molecule type" value="Genomic_DNA"/>
</dbReference>
<gene>
    <name evidence="1" type="ORF">SLAVMIC_00764</name>
</gene>
<sequence>MKYLILEFQEFKDETKFTIKDYINKYGIISLDNLAEDLCHVSRDLNKMAKLNPTRKREFYDVKHEFMRFLLDNDYFESINTHRYGRDLAILFTTKFEKRDGSGDKISYHSFPSHAKKLGINTWTLTEKPATPNKKSYTPSDIQNVDKVDELVDIVDSLNDSKVINDLKNFFKEL</sequence>